<dbReference type="EMBL" id="MU865306">
    <property type="protein sequence ID" value="KAK4229680.1"/>
    <property type="molecule type" value="Genomic_DNA"/>
</dbReference>
<evidence type="ECO:0000256" key="2">
    <source>
        <dbReference type="ARBA" id="ARBA00022692"/>
    </source>
</evidence>
<dbReference type="GO" id="GO:0033116">
    <property type="term" value="C:endoplasmic reticulum-Golgi intermediate compartment membrane"/>
    <property type="evidence" value="ECO:0007669"/>
    <property type="project" value="UniProtKB-SubCell"/>
</dbReference>
<name>A0AAN7BUA0_9PEZI</name>
<dbReference type="AlphaFoldDB" id="A0AAN7BUA0"/>
<accession>A0AAN7BUA0</accession>
<dbReference type="InterPro" id="IPR012936">
    <property type="entry name" value="Erv_C"/>
</dbReference>
<dbReference type="Pfam" id="PF07970">
    <property type="entry name" value="COPIIcoated_ERV"/>
    <property type="match status" value="1"/>
</dbReference>
<dbReference type="PANTHER" id="PTHR10984:SF81">
    <property type="entry name" value="ER-DERIVED VESICLES PROTEIN ERV41"/>
    <property type="match status" value="1"/>
</dbReference>
<keyword evidence="5" id="KW-0256">Endoplasmic reticulum</keyword>
<reference evidence="9" key="1">
    <citation type="journal article" date="2023" name="Mol. Phylogenet. Evol.">
        <title>Genome-scale phylogeny and comparative genomics of the fungal order Sordariales.</title>
        <authorList>
            <person name="Hensen N."/>
            <person name="Bonometti L."/>
            <person name="Westerberg I."/>
            <person name="Brannstrom I.O."/>
            <person name="Guillou S."/>
            <person name="Cros-Aarteil S."/>
            <person name="Calhoun S."/>
            <person name="Haridas S."/>
            <person name="Kuo A."/>
            <person name="Mondo S."/>
            <person name="Pangilinan J."/>
            <person name="Riley R."/>
            <person name="LaButti K."/>
            <person name="Andreopoulos B."/>
            <person name="Lipzen A."/>
            <person name="Chen C."/>
            <person name="Yan M."/>
            <person name="Daum C."/>
            <person name="Ng V."/>
            <person name="Clum A."/>
            <person name="Steindorff A."/>
            <person name="Ohm R.A."/>
            <person name="Martin F."/>
            <person name="Silar P."/>
            <person name="Natvig D.O."/>
            <person name="Lalanne C."/>
            <person name="Gautier V."/>
            <person name="Ament-Velasquez S.L."/>
            <person name="Kruys A."/>
            <person name="Hutchinson M.I."/>
            <person name="Powell A.J."/>
            <person name="Barry K."/>
            <person name="Miller A.N."/>
            <person name="Grigoriev I.V."/>
            <person name="Debuchy R."/>
            <person name="Gladieux P."/>
            <person name="Hiltunen Thoren M."/>
            <person name="Johannesson H."/>
        </authorList>
    </citation>
    <scope>NUCLEOTIDE SEQUENCE</scope>
    <source>
        <strain evidence="9">CBS 990.96</strain>
    </source>
</reference>
<feature type="domain" description="Endoplasmic reticulum vesicle transporter C-terminal" evidence="7">
    <location>
        <begin position="206"/>
        <end position="366"/>
    </location>
</feature>
<keyword evidence="10" id="KW-1185">Reference proteome</keyword>
<dbReference type="GO" id="GO:0006888">
    <property type="term" value="P:endoplasmic reticulum to Golgi vesicle-mediated transport"/>
    <property type="evidence" value="ECO:0007669"/>
    <property type="project" value="UniProtKB-UniRule"/>
</dbReference>
<comment type="similarity">
    <text evidence="5">Belongs to the ERGIC family.</text>
</comment>
<reference evidence="9" key="2">
    <citation type="submission" date="2023-05" db="EMBL/GenBank/DDBJ databases">
        <authorList>
            <consortium name="Lawrence Berkeley National Laboratory"/>
            <person name="Steindorff A."/>
            <person name="Hensen N."/>
            <person name="Bonometti L."/>
            <person name="Westerberg I."/>
            <person name="Brannstrom I.O."/>
            <person name="Guillou S."/>
            <person name="Cros-Aarteil S."/>
            <person name="Calhoun S."/>
            <person name="Haridas S."/>
            <person name="Kuo A."/>
            <person name="Mondo S."/>
            <person name="Pangilinan J."/>
            <person name="Riley R."/>
            <person name="Labutti K."/>
            <person name="Andreopoulos B."/>
            <person name="Lipzen A."/>
            <person name="Chen C."/>
            <person name="Yanf M."/>
            <person name="Daum C."/>
            <person name="Ng V."/>
            <person name="Clum A."/>
            <person name="Ohm R."/>
            <person name="Martin F."/>
            <person name="Silar P."/>
            <person name="Natvig D."/>
            <person name="Lalanne C."/>
            <person name="Gautier V."/>
            <person name="Ament-Velasquez S.L."/>
            <person name="Kruys A."/>
            <person name="Hutchinson M.I."/>
            <person name="Powell A.J."/>
            <person name="Barry K."/>
            <person name="Miller A.N."/>
            <person name="Grigoriev I.V."/>
            <person name="Debuchy R."/>
            <person name="Gladieux P."/>
            <person name="Thoren M.H."/>
            <person name="Johannesson H."/>
        </authorList>
    </citation>
    <scope>NUCLEOTIDE SEQUENCE</scope>
    <source>
        <strain evidence="9">CBS 990.96</strain>
    </source>
</reference>
<dbReference type="GO" id="GO:0030134">
    <property type="term" value="C:COPII-coated ER to Golgi transport vesicle"/>
    <property type="evidence" value="ECO:0007669"/>
    <property type="project" value="TreeGrafter"/>
</dbReference>
<dbReference type="GO" id="GO:0005789">
    <property type="term" value="C:endoplasmic reticulum membrane"/>
    <property type="evidence" value="ECO:0007669"/>
    <property type="project" value="UniProtKB-SubCell"/>
</dbReference>
<organism evidence="9 10">
    <name type="scientific">Podospora fimiseda</name>
    <dbReference type="NCBI Taxonomy" id="252190"/>
    <lineage>
        <taxon>Eukaryota</taxon>
        <taxon>Fungi</taxon>
        <taxon>Dikarya</taxon>
        <taxon>Ascomycota</taxon>
        <taxon>Pezizomycotina</taxon>
        <taxon>Sordariomycetes</taxon>
        <taxon>Sordariomycetidae</taxon>
        <taxon>Sordariales</taxon>
        <taxon>Podosporaceae</taxon>
        <taxon>Podospora</taxon>
    </lineage>
</organism>
<dbReference type="InterPro" id="IPR039542">
    <property type="entry name" value="Erv_N"/>
</dbReference>
<keyword evidence="2" id="KW-0812">Transmembrane</keyword>
<dbReference type="GO" id="GO:0006890">
    <property type="term" value="P:retrograde vesicle-mediated transport, Golgi to endoplasmic reticulum"/>
    <property type="evidence" value="ECO:0007669"/>
    <property type="project" value="TreeGrafter"/>
</dbReference>
<comment type="caution">
    <text evidence="9">The sequence shown here is derived from an EMBL/GenBank/DDBJ whole genome shotgun (WGS) entry which is preliminary data.</text>
</comment>
<comment type="function">
    <text evidence="5">Plays a role in transport between endoplasmic reticulum and Golgi.</text>
</comment>
<feature type="region of interest" description="Disordered" evidence="6">
    <location>
        <begin position="1"/>
        <end position="32"/>
    </location>
</feature>
<proteinExistence type="inferred from homology"/>
<protein>
    <recommendedName>
        <fullName evidence="5">Endoplasmic reticulum-Golgi intermediate compartment protein</fullName>
    </recommendedName>
</protein>
<keyword evidence="4" id="KW-0472">Membrane</keyword>
<sequence>MMNGYDEKHPFHPPPIQQQHSHHNHNHGELDDDAFGAKGGIVSAFDAFPKAKPQYVERTAGGGKWTVAMMIISAILFWSELARWWRGEETHTFAVEKGVSHGMNINLDIVVKMQCKDLHINVQDASGDRILAAEALFRDPTNWGQWADVKGVHKLGRDEHGRLITGEGFVSAGEHDEGFGEEHVHDIVALGQRRARWGKTPRLWGRQEDSCRIYGSLELNKVQGDFHITARGHGYMEFGEHLDHHSFNFSHVISELSFGPFLPSLVNPLDQTVNTAAANFHKFQYFISVVPTTYSVGHPDQIGSRSIFTNQYAVTEQSGETTEQSVPGIFVKYDIEPMLLNIVESRDSFFVFMIKIVNMLSGALVAGHWGFRLSDWVTEVWGKRRRSGHSQGMLGAKSHD</sequence>
<evidence type="ECO:0000256" key="1">
    <source>
        <dbReference type="ARBA" id="ARBA00004370"/>
    </source>
</evidence>
<comment type="subcellular location">
    <subcellularLocation>
        <location evidence="5">Endoplasmic reticulum membrane</location>
        <topology evidence="5">Multi-pass membrane protein</topology>
    </subcellularLocation>
    <subcellularLocation>
        <location evidence="5">Endoplasmic reticulum-Golgi intermediate compartment membrane</location>
        <topology evidence="5">Multi-pass membrane protein</topology>
    </subcellularLocation>
    <subcellularLocation>
        <location evidence="5">Golgi apparatus membrane</location>
        <topology evidence="5">Multi-pass membrane protein</topology>
    </subcellularLocation>
    <subcellularLocation>
        <location evidence="1">Membrane</location>
    </subcellularLocation>
</comment>
<keyword evidence="5" id="KW-0813">Transport</keyword>
<dbReference type="PANTHER" id="PTHR10984">
    <property type="entry name" value="ENDOPLASMIC RETICULUM-GOLGI INTERMEDIATE COMPARTMENT PROTEIN"/>
    <property type="match status" value="1"/>
</dbReference>
<dbReference type="Pfam" id="PF13850">
    <property type="entry name" value="ERGIC_N"/>
    <property type="match status" value="1"/>
</dbReference>
<evidence type="ECO:0000313" key="10">
    <source>
        <dbReference type="Proteomes" id="UP001301958"/>
    </source>
</evidence>
<evidence type="ECO:0000256" key="3">
    <source>
        <dbReference type="ARBA" id="ARBA00022989"/>
    </source>
</evidence>
<gene>
    <name evidence="9" type="ORF">QBC38DRAFT_412011</name>
</gene>
<evidence type="ECO:0000259" key="8">
    <source>
        <dbReference type="Pfam" id="PF13850"/>
    </source>
</evidence>
<keyword evidence="5" id="KW-0333">Golgi apparatus</keyword>
<dbReference type="GO" id="GO:0000139">
    <property type="term" value="C:Golgi membrane"/>
    <property type="evidence" value="ECO:0007669"/>
    <property type="project" value="UniProtKB-SubCell"/>
</dbReference>
<dbReference type="Proteomes" id="UP001301958">
    <property type="component" value="Unassembled WGS sequence"/>
</dbReference>
<feature type="compositionally biased region" description="Basic and acidic residues" evidence="6">
    <location>
        <begin position="1"/>
        <end position="10"/>
    </location>
</feature>
<evidence type="ECO:0000259" key="7">
    <source>
        <dbReference type="Pfam" id="PF07970"/>
    </source>
</evidence>
<evidence type="ECO:0000313" key="9">
    <source>
        <dbReference type="EMBL" id="KAK4229680.1"/>
    </source>
</evidence>
<keyword evidence="5" id="KW-0931">ER-Golgi transport</keyword>
<evidence type="ECO:0000256" key="4">
    <source>
        <dbReference type="ARBA" id="ARBA00023136"/>
    </source>
</evidence>
<feature type="domain" description="Endoplasmic reticulum vesicle transporter N-terminal" evidence="8">
    <location>
        <begin position="43"/>
        <end position="130"/>
    </location>
</feature>
<evidence type="ECO:0000256" key="6">
    <source>
        <dbReference type="SAM" id="MobiDB-lite"/>
    </source>
</evidence>
<dbReference type="InterPro" id="IPR045888">
    <property type="entry name" value="Erv"/>
</dbReference>
<keyword evidence="3" id="KW-1133">Transmembrane helix</keyword>
<evidence type="ECO:0000256" key="5">
    <source>
        <dbReference type="RuleBase" id="RU369013"/>
    </source>
</evidence>